<dbReference type="RefSeq" id="WP_381171607.1">
    <property type="nucleotide sequence ID" value="NZ_JBHSFK010000008.1"/>
</dbReference>
<proteinExistence type="predicted"/>
<comment type="caution">
    <text evidence="1">The sequence shown here is derived from an EMBL/GenBank/DDBJ whole genome shotgun (WGS) entry which is preliminary data.</text>
</comment>
<gene>
    <name evidence="1" type="ORF">ACFPIH_14125</name>
</gene>
<accession>A0ABV9ALD7</accession>
<dbReference type="InterPro" id="IPR054202">
    <property type="entry name" value="DUF6907"/>
</dbReference>
<dbReference type="Pfam" id="PF21848">
    <property type="entry name" value="DUF6907"/>
    <property type="match status" value="1"/>
</dbReference>
<protein>
    <submittedName>
        <fullName evidence="1">DUF6907 domain-containing protein</fullName>
    </submittedName>
</protein>
<name>A0ABV9ALD7_9ACTN</name>
<sequence length="125" mass="13926">MTSEPRTVTLDTEDFGPVTLPEPSWCAGHQNHLPDSYRIDLDHKGPEHRLTHDGELLWTAFVAEAPYASRPEARALGVYVEQGSYAYTLNATELYDLAASFEAHADRIRELADQLTAILDGGEDR</sequence>
<evidence type="ECO:0000313" key="2">
    <source>
        <dbReference type="Proteomes" id="UP001595839"/>
    </source>
</evidence>
<reference evidence="2" key="1">
    <citation type="journal article" date="2019" name="Int. J. Syst. Evol. Microbiol.">
        <title>The Global Catalogue of Microorganisms (GCM) 10K type strain sequencing project: providing services to taxonomists for standard genome sequencing and annotation.</title>
        <authorList>
            <consortium name="The Broad Institute Genomics Platform"/>
            <consortium name="The Broad Institute Genome Sequencing Center for Infectious Disease"/>
            <person name="Wu L."/>
            <person name="Ma J."/>
        </authorList>
    </citation>
    <scope>NUCLEOTIDE SEQUENCE [LARGE SCALE GENOMIC DNA]</scope>
    <source>
        <strain evidence="2">CGMCC 4.7177</strain>
    </source>
</reference>
<organism evidence="1 2">
    <name type="scientific">Streptomyces vulcanius</name>
    <dbReference type="NCBI Taxonomy" id="1441876"/>
    <lineage>
        <taxon>Bacteria</taxon>
        <taxon>Bacillati</taxon>
        <taxon>Actinomycetota</taxon>
        <taxon>Actinomycetes</taxon>
        <taxon>Kitasatosporales</taxon>
        <taxon>Streptomycetaceae</taxon>
        <taxon>Streptomyces</taxon>
    </lineage>
</organism>
<evidence type="ECO:0000313" key="1">
    <source>
        <dbReference type="EMBL" id="MFC4500647.1"/>
    </source>
</evidence>
<dbReference type="EMBL" id="JBHSFK010000008">
    <property type="protein sequence ID" value="MFC4500647.1"/>
    <property type="molecule type" value="Genomic_DNA"/>
</dbReference>
<keyword evidence="2" id="KW-1185">Reference proteome</keyword>
<dbReference type="Proteomes" id="UP001595839">
    <property type="component" value="Unassembled WGS sequence"/>
</dbReference>